<reference evidence="5 6" key="1">
    <citation type="journal article" date="2013" name="Proc. Natl. Acad. Sci. U.S.A.">
        <title>Fine-scale variation in meiotic recombination in Mimulus inferred from population shotgun sequencing.</title>
        <authorList>
            <person name="Hellsten U."/>
            <person name="Wright K.M."/>
            <person name="Jenkins J."/>
            <person name="Shu S."/>
            <person name="Yuan Y."/>
            <person name="Wessler S.R."/>
            <person name="Schmutz J."/>
            <person name="Willis J.H."/>
            <person name="Rokhsar D.S."/>
        </authorList>
    </citation>
    <scope>NUCLEOTIDE SEQUENCE [LARGE SCALE GENOMIC DNA]</scope>
    <source>
        <strain evidence="6">cv. DUN x IM62</strain>
    </source>
</reference>
<dbReference type="NCBIfam" id="TIGR01614">
    <property type="entry name" value="PME_inhib"/>
    <property type="match status" value="1"/>
</dbReference>
<sequence>AAVVEDLCSKTRDPNFCKTVLGRDARTKAAGMFDLALVAIDMASTAASDTKAKIHTLHLSETNSKLKYYYQACESYYENSLNGLSIARDHLKKQDYVGVNEAASEVEDDASYCEDALNNPPFKSAFTKENSDLQLLADIVINAANLL</sequence>
<evidence type="ECO:0000313" key="5">
    <source>
        <dbReference type="EMBL" id="EYU42495.1"/>
    </source>
</evidence>
<evidence type="ECO:0000256" key="2">
    <source>
        <dbReference type="ARBA" id="ARBA00023157"/>
    </source>
</evidence>
<organism evidence="5 6">
    <name type="scientific">Erythranthe guttata</name>
    <name type="common">Yellow monkey flower</name>
    <name type="synonym">Mimulus guttatus</name>
    <dbReference type="NCBI Taxonomy" id="4155"/>
    <lineage>
        <taxon>Eukaryota</taxon>
        <taxon>Viridiplantae</taxon>
        <taxon>Streptophyta</taxon>
        <taxon>Embryophyta</taxon>
        <taxon>Tracheophyta</taxon>
        <taxon>Spermatophyta</taxon>
        <taxon>Magnoliopsida</taxon>
        <taxon>eudicotyledons</taxon>
        <taxon>Gunneridae</taxon>
        <taxon>Pentapetalae</taxon>
        <taxon>asterids</taxon>
        <taxon>lamiids</taxon>
        <taxon>Lamiales</taxon>
        <taxon>Phrymaceae</taxon>
        <taxon>Erythranthe</taxon>
    </lineage>
</organism>
<gene>
    <name evidence="5" type="ORF">MIMGU_mgv11b020753mg</name>
</gene>
<dbReference type="SMART" id="SM00856">
    <property type="entry name" value="PMEI"/>
    <property type="match status" value="1"/>
</dbReference>
<dbReference type="GO" id="GO:0046910">
    <property type="term" value="F:pectinesterase inhibitor activity"/>
    <property type="evidence" value="ECO:0007669"/>
    <property type="project" value="InterPro"/>
</dbReference>
<dbReference type="InterPro" id="IPR035513">
    <property type="entry name" value="Invertase/methylesterase_inhib"/>
</dbReference>
<evidence type="ECO:0000256" key="3">
    <source>
        <dbReference type="ARBA" id="ARBA00038471"/>
    </source>
</evidence>
<feature type="domain" description="Pectinesterase inhibitor" evidence="4">
    <location>
        <begin position="1"/>
        <end position="143"/>
    </location>
</feature>
<dbReference type="InterPro" id="IPR006501">
    <property type="entry name" value="Pectinesterase_inhib_dom"/>
</dbReference>
<keyword evidence="2" id="KW-1015">Disulfide bond</keyword>
<dbReference type="PANTHER" id="PTHR36710">
    <property type="entry name" value="PECTINESTERASE INHIBITOR-LIKE"/>
    <property type="match status" value="1"/>
</dbReference>
<dbReference type="InterPro" id="IPR052421">
    <property type="entry name" value="PCW_Enzyme_Inhibitor"/>
</dbReference>
<keyword evidence="1" id="KW-0732">Signal</keyword>
<dbReference type="Proteomes" id="UP000030748">
    <property type="component" value="Unassembled WGS sequence"/>
</dbReference>
<evidence type="ECO:0000313" key="6">
    <source>
        <dbReference type="Proteomes" id="UP000030748"/>
    </source>
</evidence>
<evidence type="ECO:0000256" key="1">
    <source>
        <dbReference type="ARBA" id="ARBA00022729"/>
    </source>
</evidence>
<proteinExistence type="inferred from homology"/>
<keyword evidence="6" id="KW-1185">Reference proteome</keyword>
<name>A0A022RU97_ERYGU</name>
<dbReference type="eggNOG" id="ENOG502S9C3">
    <property type="taxonomic scope" value="Eukaryota"/>
</dbReference>
<dbReference type="CDD" id="cd15797">
    <property type="entry name" value="PMEI"/>
    <property type="match status" value="1"/>
</dbReference>
<dbReference type="PANTHER" id="PTHR36710:SF8">
    <property type="entry name" value="PECTINESTERASE INHIBITOR-LIKE"/>
    <property type="match status" value="1"/>
</dbReference>
<dbReference type="EMBL" id="KI630286">
    <property type="protein sequence ID" value="EYU42495.1"/>
    <property type="molecule type" value="Genomic_DNA"/>
</dbReference>
<feature type="non-terminal residue" evidence="5">
    <location>
        <position position="1"/>
    </location>
</feature>
<accession>A0A022RU97</accession>
<dbReference type="SUPFAM" id="SSF101148">
    <property type="entry name" value="Plant invertase/pectin methylesterase inhibitor"/>
    <property type="match status" value="1"/>
</dbReference>
<comment type="similarity">
    <text evidence="3">Belongs to the PMEI family.</text>
</comment>
<dbReference type="Pfam" id="PF04043">
    <property type="entry name" value="PMEI"/>
    <property type="match status" value="1"/>
</dbReference>
<evidence type="ECO:0000259" key="4">
    <source>
        <dbReference type="SMART" id="SM00856"/>
    </source>
</evidence>
<protein>
    <recommendedName>
        <fullName evidence="4">Pectinesterase inhibitor domain-containing protein</fullName>
    </recommendedName>
</protein>
<dbReference type="AlphaFoldDB" id="A0A022RU97"/>
<dbReference type="InterPro" id="IPR034086">
    <property type="entry name" value="PMEI_plant"/>
</dbReference>
<dbReference type="Gene3D" id="1.20.140.40">
    <property type="entry name" value="Invertase/pectin methylesterase inhibitor family protein"/>
    <property type="match status" value="1"/>
</dbReference>